<keyword evidence="1" id="KW-1133">Transmembrane helix</keyword>
<evidence type="ECO:0000313" key="3">
    <source>
        <dbReference type="Proteomes" id="UP000831880"/>
    </source>
</evidence>
<evidence type="ECO:0000313" key="2">
    <source>
        <dbReference type="EMBL" id="UOQ92749.1"/>
    </source>
</evidence>
<proteinExistence type="predicted"/>
<gene>
    <name evidence="2" type="ORF">MUO14_20390</name>
</gene>
<keyword evidence="1" id="KW-0812">Transmembrane</keyword>
<reference evidence="2 3" key="1">
    <citation type="submission" date="2022-04" db="EMBL/GenBank/DDBJ databases">
        <title>Halobacillus sp. isolated from saltern.</title>
        <authorList>
            <person name="Won M."/>
            <person name="Lee C.-M."/>
            <person name="Woen H.-Y."/>
            <person name="Kwon S.-W."/>
        </authorList>
    </citation>
    <scope>NUCLEOTIDE SEQUENCE [LARGE SCALE GENOMIC DNA]</scope>
    <source>
        <strain evidence="2 3">SSTM10-2</strain>
    </source>
</reference>
<evidence type="ECO:0000256" key="1">
    <source>
        <dbReference type="SAM" id="Phobius"/>
    </source>
</evidence>
<feature type="transmembrane region" description="Helical" evidence="1">
    <location>
        <begin position="43"/>
        <end position="60"/>
    </location>
</feature>
<name>A0ABY4GXG9_9BACI</name>
<sequence length="61" mass="6903">MGWMGIVKIVLGIIVLAFIVITIRKMQKRGTYQYDGNDTSILFLLVLDLIAIPVMGYLLFL</sequence>
<organism evidence="2 3">
    <name type="scientific">Halobacillus shinanisalinarum</name>
    <dbReference type="NCBI Taxonomy" id="2932258"/>
    <lineage>
        <taxon>Bacteria</taxon>
        <taxon>Bacillati</taxon>
        <taxon>Bacillota</taxon>
        <taxon>Bacilli</taxon>
        <taxon>Bacillales</taxon>
        <taxon>Bacillaceae</taxon>
        <taxon>Halobacillus</taxon>
    </lineage>
</organism>
<dbReference type="EMBL" id="CP095074">
    <property type="protein sequence ID" value="UOQ92749.1"/>
    <property type="molecule type" value="Genomic_DNA"/>
</dbReference>
<keyword evidence="3" id="KW-1185">Reference proteome</keyword>
<accession>A0ABY4GXG9</accession>
<keyword evidence="1" id="KW-0472">Membrane</keyword>
<protein>
    <recommendedName>
        <fullName evidence="4">DUF4059 family protein</fullName>
    </recommendedName>
</protein>
<dbReference type="RefSeq" id="WP_244752355.1">
    <property type="nucleotide sequence ID" value="NZ_CP095074.1"/>
</dbReference>
<feature type="transmembrane region" description="Helical" evidence="1">
    <location>
        <begin position="6"/>
        <end position="23"/>
    </location>
</feature>
<dbReference type="Proteomes" id="UP000831880">
    <property type="component" value="Chromosome"/>
</dbReference>
<evidence type="ECO:0008006" key="4">
    <source>
        <dbReference type="Google" id="ProtNLM"/>
    </source>
</evidence>